<dbReference type="EMBL" id="JAPEVG010000617">
    <property type="protein sequence ID" value="KAJ8456930.1"/>
    <property type="molecule type" value="Genomic_DNA"/>
</dbReference>
<gene>
    <name evidence="3" type="ORF">ONZ51_g11833</name>
</gene>
<keyword evidence="4" id="KW-1185">Reference proteome</keyword>
<feature type="region of interest" description="Disordered" evidence="1">
    <location>
        <begin position="1"/>
        <end position="64"/>
    </location>
</feature>
<evidence type="ECO:0000259" key="2">
    <source>
        <dbReference type="Pfam" id="PF13352"/>
    </source>
</evidence>
<accession>A0AAD7TH62</accession>
<name>A0AAD7TH62_9APHY</name>
<feature type="compositionally biased region" description="Basic and acidic residues" evidence="1">
    <location>
        <begin position="106"/>
        <end position="117"/>
    </location>
</feature>
<evidence type="ECO:0000313" key="3">
    <source>
        <dbReference type="EMBL" id="KAJ8456930.1"/>
    </source>
</evidence>
<reference evidence="3" key="1">
    <citation type="submission" date="2022-11" db="EMBL/GenBank/DDBJ databases">
        <title>Genome Sequence of Cubamyces cubensis.</title>
        <authorList>
            <person name="Buettner E."/>
        </authorList>
    </citation>
    <scope>NUCLEOTIDE SEQUENCE</scope>
    <source>
        <strain evidence="3">MPL-01</strain>
    </source>
</reference>
<evidence type="ECO:0000313" key="4">
    <source>
        <dbReference type="Proteomes" id="UP001215151"/>
    </source>
</evidence>
<proteinExistence type="predicted"/>
<dbReference type="Proteomes" id="UP001215151">
    <property type="component" value="Unassembled WGS sequence"/>
</dbReference>
<dbReference type="Pfam" id="PF13352">
    <property type="entry name" value="DUF4100"/>
    <property type="match status" value="1"/>
</dbReference>
<protein>
    <recommendedName>
        <fullName evidence="2">DUF4100 domain-containing protein</fullName>
    </recommendedName>
</protein>
<feature type="region of interest" description="Disordered" evidence="1">
    <location>
        <begin position="106"/>
        <end position="127"/>
    </location>
</feature>
<sequence>MSQPIPESPHPINCKNGWKQSQPRNKGKNIQVDDNSDVEMRNRPSPTKAKQHAPSSGYKHATNLESRTDANAVFDTLLKDVMVTLPLGKILGMSSSLQDLMHEATKQRRVPKDDQRGTADGQGHAATSLCKDSHAVNVSRAEVLHFDASGVPIVQADYTTTSSFQDYVLVDDGHDTSAQQ</sequence>
<comment type="caution">
    <text evidence="3">The sequence shown here is derived from an EMBL/GenBank/DDBJ whole genome shotgun (WGS) entry which is preliminary data.</text>
</comment>
<dbReference type="InterPro" id="IPR025165">
    <property type="entry name" value="DUF4100"/>
</dbReference>
<organism evidence="3 4">
    <name type="scientific">Trametes cubensis</name>
    <dbReference type="NCBI Taxonomy" id="1111947"/>
    <lineage>
        <taxon>Eukaryota</taxon>
        <taxon>Fungi</taxon>
        <taxon>Dikarya</taxon>
        <taxon>Basidiomycota</taxon>
        <taxon>Agaricomycotina</taxon>
        <taxon>Agaricomycetes</taxon>
        <taxon>Polyporales</taxon>
        <taxon>Polyporaceae</taxon>
        <taxon>Trametes</taxon>
    </lineage>
</organism>
<dbReference type="AlphaFoldDB" id="A0AAD7TH62"/>
<evidence type="ECO:0000256" key="1">
    <source>
        <dbReference type="SAM" id="MobiDB-lite"/>
    </source>
</evidence>
<feature type="domain" description="DUF4100" evidence="2">
    <location>
        <begin position="4"/>
        <end position="109"/>
    </location>
</feature>